<accession>A0A450VUK8</accession>
<evidence type="ECO:0000313" key="1">
    <source>
        <dbReference type="EMBL" id="VFK08376.1"/>
    </source>
</evidence>
<dbReference type="AlphaFoldDB" id="A0A450VUK8"/>
<organism evidence="1">
    <name type="scientific">Candidatus Kentrum sp. FM</name>
    <dbReference type="NCBI Taxonomy" id="2126340"/>
    <lineage>
        <taxon>Bacteria</taxon>
        <taxon>Pseudomonadati</taxon>
        <taxon>Pseudomonadota</taxon>
        <taxon>Gammaproteobacteria</taxon>
        <taxon>Candidatus Kentrum</taxon>
    </lineage>
</organism>
<reference evidence="1" key="1">
    <citation type="submission" date="2019-02" db="EMBL/GenBank/DDBJ databases">
        <authorList>
            <person name="Gruber-Vodicka R. H."/>
            <person name="Seah K. B. B."/>
        </authorList>
    </citation>
    <scope>NUCLEOTIDE SEQUENCE</scope>
    <source>
        <strain evidence="1">BECK_BZ164</strain>
    </source>
</reference>
<proteinExistence type="predicted"/>
<name>A0A450VUK8_9GAMM</name>
<dbReference type="EMBL" id="CAADFL010000067">
    <property type="protein sequence ID" value="VFK08376.1"/>
    <property type="molecule type" value="Genomic_DNA"/>
</dbReference>
<gene>
    <name evidence="1" type="ORF">BECKFM1743B_GA0114221_1006710</name>
</gene>
<protein>
    <submittedName>
        <fullName evidence="1">Uncharacterized protein</fullName>
    </submittedName>
</protein>
<sequence length="48" mass="5206">MTGASLLVTVIATQKLGKRTSKLVCSLTEITLGTPQEIIYPNCEAWII</sequence>